<dbReference type="EMBL" id="LASV01000689">
    <property type="protein sequence ID" value="KKA17219.1"/>
    <property type="molecule type" value="Genomic_DNA"/>
</dbReference>
<reference evidence="1 2" key="1">
    <citation type="submission" date="2015-04" db="EMBL/GenBank/DDBJ databases">
        <authorList>
            <person name="Heijne W.H."/>
            <person name="Fedorova N.D."/>
            <person name="Nierman W.C."/>
            <person name="Vollebregt A.W."/>
            <person name="Zhao Z."/>
            <person name="Wu L."/>
            <person name="Kumar M."/>
            <person name="Stam H."/>
            <person name="van den Berg M.A."/>
            <person name="Pel H.J."/>
        </authorList>
    </citation>
    <scope>NUCLEOTIDE SEQUENCE [LARGE SCALE GENOMIC DNA]</scope>
    <source>
        <strain evidence="1 2">CBS 393.64</strain>
    </source>
</reference>
<comment type="caution">
    <text evidence="1">The sequence shown here is derived from an EMBL/GenBank/DDBJ whole genome shotgun (WGS) entry which is preliminary data.</text>
</comment>
<dbReference type="Proteomes" id="UP000053958">
    <property type="component" value="Unassembled WGS sequence"/>
</dbReference>
<name>A0A0F4YGA6_RASE3</name>
<accession>A0A0F4YGA6</accession>
<evidence type="ECO:0000313" key="1">
    <source>
        <dbReference type="EMBL" id="KKA17219.1"/>
    </source>
</evidence>
<feature type="non-terminal residue" evidence="1">
    <location>
        <position position="1"/>
    </location>
</feature>
<dbReference type="RefSeq" id="XP_013323831.1">
    <property type="nucleotide sequence ID" value="XM_013468377.1"/>
</dbReference>
<sequence length="170" mass="18678">LVRTTAEAGGRPRGHRAAVGLDRCHKTFFEKLKNQIPPPVLHYNRMAYVEDGGVNLLMICLPSGHEQANLALPGQSSLAPWLDDEGFPSSSCSEQGCLRKFRLHQARAEALSHVKHNPLHSALHCHSDDDDRSCQTGKLPISSTSTAQESVPWRAHLGSIRSVLELSTTR</sequence>
<gene>
    <name evidence="1" type="ORF">T310_9075</name>
</gene>
<proteinExistence type="predicted"/>
<evidence type="ECO:0000313" key="2">
    <source>
        <dbReference type="Proteomes" id="UP000053958"/>
    </source>
</evidence>
<organism evidence="1 2">
    <name type="scientific">Rasamsonia emersonii (strain ATCC 16479 / CBS 393.64 / IMI 116815)</name>
    <dbReference type="NCBI Taxonomy" id="1408163"/>
    <lineage>
        <taxon>Eukaryota</taxon>
        <taxon>Fungi</taxon>
        <taxon>Dikarya</taxon>
        <taxon>Ascomycota</taxon>
        <taxon>Pezizomycotina</taxon>
        <taxon>Eurotiomycetes</taxon>
        <taxon>Eurotiomycetidae</taxon>
        <taxon>Eurotiales</taxon>
        <taxon>Trichocomaceae</taxon>
        <taxon>Rasamsonia</taxon>
    </lineage>
</organism>
<protein>
    <submittedName>
        <fullName evidence="1">Uncharacterized protein</fullName>
    </submittedName>
</protein>
<dbReference type="GeneID" id="25321098"/>
<dbReference type="AlphaFoldDB" id="A0A0F4YGA6"/>
<keyword evidence="2" id="KW-1185">Reference proteome</keyword>